<feature type="domain" description="HTH lacI-type" evidence="4">
    <location>
        <begin position="7"/>
        <end position="62"/>
    </location>
</feature>
<sequence>MTLTKKATISDVAKLAKVGKTSVSRYLNGEFKVLSEDIQRRIKLAIETLDYKPSRLASGMKKGRTKLIALVFADLSISYAMEIMRGVETACRENDYTLLVFNANNESEQEKKILQLLTSYQVEGVIIQALRTHDHNFYDFNLPMVSIDRAIHGCETDLVHLDNIQATKLAVTHLIENAFEQVLFITEKIEDIQARQQRSETFYQLMQSYPQCKGEIIEVLDISQPQQIDPILQAFYQSGQGKKQAILAVNGVATLNTALALKRLNIEWGRDIGLIGFDDPNWAAVLGDGITTIRQPTLDIGYCAFELLLKRIQGDRSKFKTVLYPGELIVRKSTIL</sequence>
<evidence type="ECO:0000259" key="4">
    <source>
        <dbReference type="PROSITE" id="PS50932"/>
    </source>
</evidence>
<name>A0A2M8S287_9PAST</name>
<proteinExistence type="predicted"/>
<reference evidence="5 6" key="1">
    <citation type="submission" date="2017-11" db="EMBL/GenBank/DDBJ databases">
        <title>Reclassification of Bisgaard taxon 7 as Conservatibacter flavescens gen. nov., sp. nov.</title>
        <authorList>
            <person name="Christensen H."/>
        </authorList>
    </citation>
    <scope>NUCLEOTIDE SEQUENCE [LARGE SCALE GENOMIC DNA]</scope>
    <source>
        <strain evidence="5 6">7_4</strain>
    </source>
</reference>
<dbReference type="InterPro" id="IPR046335">
    <property type="entry name" value="LacI/GalR-like_sensor"/>
</dbReference>
<organism evidence="5 6">
    <name type="scientific">Conservatibacter flavescens</name>
    <dbReference type="NCBI Taxonomy" id="28161"/>
    <lineage>
        <taxon>Bacteria</taxon>
        <taxon>Pseudomonadati</taxon>
        <taxon>Pseudomonadota</taxon>
        <taxon>Gammaproteobacteria</taxon>
        <taxon>Pasteurellales</taxon>
        <taxon>Pasteurellaceae</taxon>
        <taxon>Conservatibacter</taxon>
    </lineage>
</organism>
<keyword evidence="3" id="KW-0804">Transcription</keyword>
<evidence type="ECO:0000313" key="6">
    <source>
        <dbReference type="Proteomes" id="UP000229329"/>
    </source>
</evidence>
<dbReference type="InterPro" id="IPR000843">
    <property type="entry name" value="HTH_LacI"/>
</dbReference>
<dbReference type="GO" id="GO:0003700">
    <property type="term" value="F:DNA-binding transcription factor activity"/>
    <property type="evidence" value="ECO:0007669"/>
    <property type="project" value="TreeGrafter"/>
</dbReference>
<dbReference type="Proteomes" id="UP000229329">
    <property type="component" value="Unassembled WGS sequence"/>
</dbReference>
<dbReference type="PROSITE" id="PS50932">
    <property type="entry name" value="HTH_LACI_2"/>
    <property type="match status" value="1"/>
</dbReference>
<evidence type="ECO:0000256" key="3">
    <source>
        <dbReference type="ARBA" id="ARBA00023163"/>
    </source>
</evidence>
<dbReference type="SMART" id="SM00354">
    <property type="entry name" value="HTH_LACI"/>
    <property type="match status" value="1"/>
</dbReference>
<keyword evidence="2" id="KW-0238">DNA-binding</keyword>
<evidence type="ECO:0000256" key="2">
    <source>
        <dbReference type="ARBA" id="ARBA00023125"/>
    </source>
</evidence>
<dbReference type="PANTHER" id="PTHR30146">
    <property type="entry name" value="LACI-RELATED TRANSCRIPTIONAL REPRESSOR"/>
    <property type="match status" value="1"/>
</dbReference>
<dbReference type="PANTHER" id="PTHR30146:SF145">
    <property type="entry name" value="RIBOSE OPERON REPRESSOR"/>
    <property type="match status" value="1"/>
</dbReference>
<keyword evidence="1" id="KW-0805">Transcription regulation</keyword>
<dbReference type="InterPro" id="IPR010982">
    <property type="entry name" value="Lambda_DNA-bd_dom_sf"/>
</dbReference>
<dbReference type="Pfam" id="PF00356">
    <property type="entry name" value="LacI"/>
    <property type="match status" value="1"/>
</dbReference>
<dbReference type="AlphaFoldDB" id="A0A2M8S287"/>
<dbReference type="PROSITE" id="PS00356">
    <property type="entry name" value="HTH_LACI_1"/>
    <property type="match status" value="1"/>
</dbReference>
<evidence type="ECO:0000256" key="1">
    <source>
        <dbReference type="ARBA" id="ARBA00023015"/>
    </source>
</evidence>
<protein>
    <submittedName>
        <fullName evidence="5">LacI family transcriptional regulator</fullName>
    </submittedName>
</protein>
<evidence type="ECO:0000313" key="5">
    <source>
        <dbReference type="EMBL" id="PJG85218.1"/>
    </source>
</evidence>
<dbReference type="Pfam" id="PF13377">
    <property type="entry name" value="Peripla_BP_3"/>
    <property type="match status" value="1"/>
</dbReference>
<gene>
    <name evidence="5" type="ORF">CVP05_08145</name>
</gene>
<dbReference type="SUPFAM" id="SSF53822">
    <property type="entry name" value="Periplasmic binding protein-like I"/>
    <property type="match status" value="1"/>
</dbReference>
<comment type="caution">
    <text evidence="5">The sequence shown here is derived from an EMBL/GenBank/DDBJ whole genome shotgun (WGS) entry which is preliminary data.</text>
</comment>
<dbReference type="GO" id="GO:0000976">
    <property type="term" value="F:transcription cis-regulatory region binding"/>
    <property type="evidence" value="ECO:0007669"/>
    <property type="project" value="TreeGrafter"/>
</dbReference>
<dbReference type="OrthoDB" id="5672046at2"/>
<dbReference type="SUPFAM" id="SSF47413">
    <property type="entry name" value="lambda repressor-like DNA-binding domains"/>
    <property type="match status" value="1"/>
</dbReference>
<dbReference type="Gene3D" id="1.10.260.40">
    <property type="entry name" value="lambda repressor-like DNA-binding domains"/>
    <property type="match status" value="1"/>
</dbReference>
<dbReference type="Gene3D" id="3.40.50.2300">
    <property type="match status" value="2"/>
</dbReference>
<dbReference type="InterPro" id="IPR028082">
    <property type="entry name" value="Peripla_BP_I"/>
</dbReference>
<dbReference type="CDD" id="cd01392">
    <property type="entry name" value="HTH_LacI"/>
    <property type="match status" value="1"/>
</dbReference>
<dbReference type="CDD" id="cd06283">
    <property type="entry name" value="PBP1_RegR_EndR_KdgR-like"/>
    <property type="match status" value="1"/>
</dbReference>
<accession>A0A2M8S287</accession>
<dbReference type="RefSeq" id="WP_100289075.1">
    <property type="nucleotide sequence ID" value="NZ_PHHA01000018.1"/>
</dbReference>
<dbReference type="EMBL" id="PHHA01000018">
    <property type="protein sequence ID" value="PJG85218.1"/>
    <property type="molecule type" value="Genomic_DNA"/>
</dbReference>
<keyword evidence="6" id="KW-1185">Reference proteome</keyword>